<dbReference type="InterPro" id="IPR008920">
    <property type="entry name" value="TF_FadR/GntR_C"/>
</dbReference>
<dbReference type="InterPro" id="IPR036388">
    <property type="entry name" value="WH-like_DNA-bd_sf"/>
</dbReference>
<proteinExistence type="predicted"/>
<evidence type="ECO:0000313" key="6">
    <source>
        <dbReference type="EMBL" id="SDR84562.1"/>
    </source>
</evidence>
<evidence type="ECO:0000256" key="1">
    <source>
        <dbReference type="ARBA" id="ARBA00023015"/>
    </source>
</evidence>
<keyword evidence="7" id="KW-1185">Reference proteome</keyword>
<dbReference type="Gene3D" id="1.20.120.530">
    <property type="entry name" value="GntR ligand-binding domain-like"/>
    <property type="match status" value="1"/>
</dbReference>
<keyword evidence="2 6" id="KW-0238">DNA-binding</keyword>
<dbReference type="GO" id="GO:0003700">
    <property type="term" value="F:DNA-binding transcription factor activity"/>
    <property type="evidence" value="ECO:0007669"/>
    <property type="project" value="InterPro"/>
</dbReference>
<gene>
    <name evidence="6" type="ORF">SAMN04489834_0367</name>
</gene>
<dbReference type="AlphaFoldDB" id="A0A1H1MD96"/>
<evidence type="ECO:0000259" key="5">
    <source>
        <dbReference type="SMART" id="SM00895"/>
    </source>
</evidence>
<keyword evidence="3" id="KW-0804">Transcription</keyword>
<dbReference type="Proteomes" id="UP000181956">
    <property type="component" value="Chromosome I"/>
</dbReference>
<dbReference type="Pfam" id="PF07729">
    <property type="entry name" value="FCD"/>
    <property type="match status" value="1"/>
</dbReference>
<evidence type="ECO:0000313" key="7">
    <source>
        <dbReference type="Proteomes" id="UP000181956"/>
    </source>
</evidence>
<dbReference type="SMART" id="SM00895">
    <property type="entry name" value="FCD"/>
    <property type="match status" value="1"/>
</dbReference>
<dbReference type="SUPFAM" id="SSF46785">
    <property type="entry name" value="Winged helix' DNA-binding domain"/>
    <property type="match status" value="1"/>
</dbReference>
<evidence type="ECO:0000259" key="4">
    <source>
        <dbReference type="SMART" id="SM00345"/>
    </source>
</evidence>
<dbReference type="PANTHER" id="PTHR43537:SF5">
    <property type="entry name" value="UXU OPERON TRANSCRIPTIONAL REGULATOR"/>
    <property type="match status" value="1"/>
</dbReference>
<organism evidence="6 7">
    <name type="scientific">Microterricola viridarii</name>
    <dbReference type="NCBI Taxonomy" id="412690"/>
    <lineage>
        <taxon>Bacteria</taxon>
        <taxon>Bacillati</taxon>
        <taxon>Actinomycetota</taxon>
        <taxon>Actinomycetes</taxon>
        <taxon>Micrococcales</taxon>
        <taxon>Microbacteriaceae</taxon>
        <taxon>Microterricola</taxon>
    </lineage>
</organism>
<accession>A0A1H1MD96</accession>
<dbReference type="PANTHER" id="PTHR43537">
    <property type="entry name" value="TRANSCRIPTIONAL REGULATOR, GNTR FAMILY"/>
    <property type="match status" value="1"/>
</dbReference>
<dbReference type="InterPro" id="IPR000524">
    <property type="entry name" value="Tscrpt_reg_HTH_GntR"/>
</dbReference>
<dbReference type="GO" id="GO:0003677">
    <property type="term" value="F:DNA binding"/>
    <property type="evidence" value="ECO:0007669"/>
    <property type="project" value="UniProtKB-KW"/>
</dbReference>
<feature type="domain" description="GntR C-terminal" evidence="5">
    <location>
        <begin position="93"/>
        <end position="242"/>
    </location>
</feature>
<reference evidence="7" key="1">
    <citation type="submission" date="2016-10" db="EMBL/GenBank/DDBJ databases">
        <authorList>
            <person name="Varghese N."/>
            <person name="Submissions S."/>
        </authorList>
    </citation>
    <scope>NUCLEOTIDE SEQUENCE [LARGE SCALE GENOMIC DNA]</scope>
    <source>
        <strain evidence="7">DSM 21772</strain>
    </source>
</reference>
<dbReference type="Pfam" id="PF00392">
    <property type="entry name" value="GntR"/>
    <property type="match status" value="1"/>
</dbReference>
<sequence length="257" mass="28201">MAPTQGDADRPMRKPSRAVLSDETHDAIMGLLLNHHILPGAHINIDALARELEVSPTPVREALARLESENLVAKQPLRGYTATALLTASQVDELFQFRALIEPWAAGQAAARVSDADAEALRAELERGREAAEHDIELAYARMSEHDARFHELIAGMSGSEYVLEAFTRTHCHLHLFRLYQARKSLSDAQQKDGGFVDNLFGLYYQPASGFLALREHEAIADAVLSGDSARASELMLSHIEESRSRNAPAAQRLGGS</sequence>
<dbReference type="STRING" id="412690.SAMN04489834_0367"/>
<dbReference type="SMART" id="SM00345">
    <property type="entry name" value="HTH_GNTR"/>
    <property type="match status" value="1"/>
</dbReference>
<dbReference type="RefSeq" id="WP_083362521.1">
    <property type="nucleotide sequence ID" value="NZ_LT629742.1"/>
</dbReference>
<evidence type="ECO:0000256" key="3">
    <source>
        <dbReference type="ARBA" id="ARBA00023163"/>
    </source>
</evidence>
<dbReference type="Gene3D" id="1.10.10.10">
    <property type="entry name" value="Winged helix-like DNA-binding domain superfamily/Winged helix DNA-binding domain"/>
    <property type="match status" value="1"/>
</dbReference>
<feature type="domain" description="HTH gntR-type" evidence="4">
    <location>
        <begin position="24"/>
        <end position="82"/>
    </location>
</feature>
<name>A0A1H1MD96_9MICO</name>
<dbReference type="InterPro" id="IPR011711">
    <property type="entry name" value="GntR_C"/>
</dbReference>
<dbReference type="InterPro" id="IPR036390">
    <property type="entry name" value="WH_DNA-bd_sf"/>
</dbReference>
<dbReference type="EMBL" id="LT629742">
    <property type="protein sequence ID" value="SDR84562.1"/>
    <property type="molecule type" value="Genomic_DNA"/>
</dbReference>
<dbReference type="OrthoDB" id="3289286at2"/>
<dbReference type="SUPFAM" id="SSF48008">
    <property type="entry name" value="GntR ligand-binding domain-like"/>
    <property type="match status" value="1"/>
</dbReference>
<protein>
    <submittedName>
        <fullName evidence="6">DNA-binding transcriptional regulator, GntR family</fullName>
    </submittedName>
</protein>
<evidence type="ECO:0000256" key="2">
    <source>
        <dbReference type="ARBA" id="ARBA00023125"/>
    </source>
</evidence>
<keyword evidence="1" id="KW-0805">Transcription regulation</keyword>